<dbReference type="InterPro" id="IPR033899">
    <property type="entry name" value="CXC_Chemokine_domain"/>
</dbReference>
<dbReference type="GeneTree" id="ENSGT00990000210313"/>
<dbReference type="AlphaFoldDB" id="A0A8C5SEN5"/>
<dbReference type="InterPro" id="IPR039809">
    <property type="entry name" value="Chemokine_b/g/d"/>
</dbReference>
<protein>
    <recommendedName>
        <fullName evidence="5">Chemokine interleukin-8-like domain-containing protein</fullName>
    </recommendedName>
</protein>
<evidence type="ECO:0000256" key="2">
    <source>
        <dbReference type="ARBA" id="ARBA00010665"/>
    </source>
</evidence>
<evidence type="ECO:0000256" key="3">
    <source>
        <dbReference type="ARBA" id="ARBA00022514"/>
    </source>
</evidence>
<feature type="domain" description="Chemokine interleukin-8-like" evidence="5">
    <location>
        <begin position="42"/>
        <end position="103"/>
    </location>
</feature>
<dbReference type="PRINTS" id="PR00436">
    <property type="entry name" value="INTERLEUKIN8"/>
</dbReference>
<organism evidence="6 7">
    <name type="scientific">Laticauda laticaudata</name>
    <name type="common">Blue-ringed sea krait</name>
    <name type="synonym">Blue-lipped sea krait</name>
    <dbReference type="NCBI Taxonomy" id="8630"/>
    <lineage>
        <taxon>Eukaryota</taxon>
        <taxon>Metazoa</taxon>
        <taxon>Chordata</taxon>
        <taxon>Craniata</taxon>
        <taxon>Vertebrata</taxon>
        <taxon>Euteleostomi</taxon>
        <taxon>Lepidosauria</taxon>
        <taxon>Squamata</taxon>
        <taxon>Bifurcata</taxon>
        <taxon>Unidentata</taxon>
        <taxon>Episquamata</taxon>
        <taxon>Toxicofera</taxon>
        <taxon>Serpentes</taxon>
        <taxon>Colubroidea</taxon>
        <taxon>Elapidae</taxon>
        <taxon>Laticaudinae</taxon>
        <taxon>Laticauda</taxon>
    </lineage>
</organism>
<proteinExistence type="inferred from homology"/>
<accession>A0A8C5SEN5</accession>
<dbReference type="GO" id="GO:0006952">
    <property type="term" value="P:defense response"/>
    <property type="evidence" value="ECO:0007669"/>
    <property type="project" value="InterPro"/>
</dbReference>
<keyword evidence="4" id="KW-0964">Secreted</keyword>
<reference evidence="6" key="1">
    <citation type="submission" date="2025-08" db="UniProtKB">
        <authorList>
            <consortium name="Ensembl"/>
        </authorList>
    </citation>
    <scope>IDENTIFICATION</scope>
</reference>
<evidence type="ECO:0000259" key="5">
    <source>
        <dbReference type="SMART" id="SM00199"/>
    </source>
</evidence>
<dbReference type="SUPFAM" id="SSF54117">
    <property type="entry name" value="Interleukin 8-like chemokines"/>
    <property type="match status" value="1"/>
</dbReference>
<dbReference type="InterPro" id="IPR036048">
    <property type="entry name" value="Interleukin_8-like_sf"/>
</dbReference>
<keyword evidence="7" id="KW-1185">Reference proteome</keyword>
<dbReference type="Pfam" id="PF00048">
    <property type="entry name" value="IL8"/>
    <property type="match status" value="1"/>
</dbReference>
<dbReference type="GO" id="GO:0006955">
    <property type="term" value="P:immune response"/>
    <property type="evidence" value="ECO:0007669"/>
    <property type="project" value="InterPro"/>
</dbReference>
<keyword evidence="3" id="KW-0202">Cytokine</keyword>
<dbReference type="Proteomes" id="UP000694406">
    <property type="component" value="Unplaced"/>
</dbReference>
<name>A0A8C5SEN5_LATLA</name>
<sequence length="124" mass="14019">MGRVADNFPHQFRHGGLVILRLFSGTCKAAILKGNITNIARELRCQCVKVFSHGISTGSIASVDFIPEGPHCIRPEVIITRKDGKQFCLNTTMPWVQRVIQRFTKEEGRKKLAEEDNPKIQLFL</sequence>
<dbReference type="SMART" id="SM00199">
    <property type="entry name" value="SCY"/>
    <property type="match status" value="1"/>
</dbReference>
<dbReference type="GO" id="GO:0008009">
    <property type="term" value="F:chemokine activity"/>
    <property type="evidence" value="ECO:0007669"/>
    <property type="project" value="InterPro"/>
</dbReference>
<reference evidence="6" key="2">
    <citation type="submission" date="2025-09" db="UniProtKB">
        <authorList>
            <consortium name="Ensembl"/>
        </authorList>
    </citation>
    <scope>IDENTIFICATION</scope>
</reference>
<dbReference type="GO" id="GO:0005615">
    <property type="term" value="C:extracellular space"/>
    <property type="evidence" value="ECO:0007669"/>
    <property type="project" value="UniProtKB-KW"/>
</dbReference>
<dbReference type="PRINTS" id="PR00437">
    <property type="entry name" value="SMALLCYTKCXC"/>
</dbReference>
<comment type="similarity">
    <text evidence="2">Belongs to the intercrine alpha (chemokine CxC) family.</text>
</comment>
<comment type="subcellular location">
    <subcellularLocation>
        <location evidence="1">Secreted</location>
    </subcellularLocation>
</comment>
<dbReference type="Ensembl" id="ENSLLTT00000017058.1">
    <property type="protein sequence ID" value="ENSLLTP00000016435.1"/>
    <property type="gene ID" value="ENSLLTG00000012548.1"/>
</dbReference>
<dbReference type="InterPro" id="IPR001089">
    <property type="entry name" value="Chemokine_CXC"/>
</dbReference>
<dbReference type="Gene3D" id="2.40.50.40">
    <property type="match status" value="1"/>
</dbReference>
<dbReference type="PANTHER" id="PTHR12015">
    <property type="entry name" value="SMALL INDUCIBLE CYTOKINE A"/>
    <property type="match status" value="1"/>
</dbReference>
<evidence type="ECO:0000256" key="1">
    <source>
        <dbReference type="ARBA" id="ARBA00004613"/>
    </source>
</evidence>
<dbReference type="InterPro" id="IPR001811">
    <property type="entry name" value="Chemokine_IL8-like_dom"/>
</dbReference>
<dbReference type="PANTHER" id="PTHR12015:SF198">
    <property type="entry name" value="PLATELET BASIC PROTEIN"/>
    <property type="match status" value="1"/>
</dbReference>
<evidence type="ECO:0000313" key="7">
    <source>
        <dbReference type="Proteomes" id="UP000694406"/>
    </source>
</evidence>
<dbReference type="FunFam" id="2.40.50.40:FF:000004">
    <property type="entry name" value="C-X-C motif chemokine"/>
    <property type="match status" value="1"/>
</dbReference>
<evidence type="ECO:0000256" key="4">
    <source>
        <dbReference type="ARBA" id="ARBA00022525"/>
    </source>
</evidence>
<dbReference type="CDD" id="cd00273">
    <property type="entry name" value="Chemokine_CXC"/>
    <property type="match status" value="1"/>
</dbReference>
<evidence type="ECO:0000313" key="6">
    <source>
        <dbReference type="Ensembl" id="ENSLLTP00000016435.1"/>
    </source>
</evidence>